<evidence type="ECO:0000313" key="1">
    <source>
        <dbReference type="EMBL" id="KKK65148.1"/>
    </source>
</evidence>
<name>A0A0F8X8J3_9ZZZZ</name>
<sequence length="75" mass="8401">MPIQVYKCPKHGEWELFMAFKDDVKPTNKCPHSLPQAGQRFPQFCLRISKHILKPIAAAIVSGGTGAGKDMHLKR</sequence>
<organism evidence="1">
    <name type="scientific">marine sediment metagenome</name>
    <dbReference type="NCBI Taxonomy" id="412755"/>
    <lineage>
        <taxon>unclassified sequences</taxon>
        <taxon>metagenomes</taxon>
        <taxon>ecological metagenomes</taxon>
    </lineage>
</organism>
<dbReference type="AlphaFoldDB" id="A0A0F8X8J3"/>
<reference evidence="1" key="1">
    <citation type="journal article" date="2015" name="Nature">
        <title>Complex archaea that bridge the gap between prokaryotes and eukaryotes.</title>
        <authorList>
            <person name="Spang A."/>
            <person name="Saw J.H."/>
            <person name="Jorgensen S.L."/>
            <person name="Zaremba-Niedzwiedzka K."/>
            <person name="Martijn J."/>
            <person name="Lind A.E."/>
            <person name="van Eijk R."/>
            <person name="Schleper C."/>
            <person name="Guy L."/>
            <person name="Ettema T.J."/>
        </authorList>
    </citation>
    <scope>NUCLEOTIDE SEQUENCE</scope>
</reference>
<accession>A0A0F8X8J3</accession>
<proteinExistence type="predicted"/>
<dbReference type="EMBL" id="LAZR01060698">
    <property type="protein sequence ID" value="KKK65148.1"/>
    <property type="molecule type" value="Genomic_DNA"/>
</dbReference>
<gene>
    <name evidence="1" type="ORF">LCGC14_2977070</name>
</gene>
<comment type="caution">
    <text evidence="1">The sequence shown here is derived from an EMBL/GenBank/DDBJ whole genome shotgun (WGS) entry which is preliminary data.</text>
</comment>
<protein>
    <submittedName>
        <fullName evidence="1">Uncharacterized protein</fullName>
    </submittedName>
</protein>